<evidence type="ECO:0008006" key="10">
    <source>
        <dbReference type="Google" id="ProtNLM"/>
    </source>
</evidence>
<evidence type="ECO:0000313" key="9">
    <source>
        <dbReference type="Proteomes" id="UP000250572"/>
    </source>
</evidence>
<dbReference type="GO" id="GO:0005509">
    <property type="term" value="F:calcium ion binding"/>
    <property type="evidence" value="ECO:0007669"/>
    <property type="project" value="InterPro"/>
</dbReference>
<comment type="caution">
    <text evidence="8">The sequence shown here is derived from an EMBL/GenBank/DDBJ whole genome shotgun (WGS) entry which is preliminary data.</text>
</comment>
<evidence type="ECO:0000256" key="5">
    <source>
        <dbReference type="ARBA" id="ARBA00023002"/>
    </source>
</evidence>
<accession>A0A315V915</accession>
<dbReference type="PROSITE" id="PS50222">
    <property type="entry name" value="EF_HAND_2"/>
    <property type="match status" value="1"/>
</dbReference>
<dbReference type="InterPro" id="IPR018247">
    <property type="entry name" value="EF_Hand_1_Ca_BS"/>
</dbReference>
<dbReference type="InterPro" id="IPR000261">
    <property type="entry name" value="EH_dom"/>
</dbReference>
<evidence type="ECO:0000256" key="4">
    <source>
        <dbReference type="ARBA" id="ARBA00022857"/>
    </source>
</evidence>
<keyword evidence="5" id="KW-0560">Oxidoreductase</keyword>
<keyword evidence="9" id="KW-1185">Reference proteome</keyword>
<dbReference type="Proteomes" id="UP000250572">
    <property type="component" value="Unassembled WGS sequence"/>
</dbReference>
<feature type="domain" description="EF-hand" evidence="7">
    <location>
        <begin position="217"/>
        <end position="243"/>
    </location>
</feature>
<dbReference type="EMBL" id="NHOQ01002296">
    <property type="protein sequence ID" value="PWA18542.1"/>
    <property type="molecule type" value="Genomic_DNA"/>
</dbReference>
<dbReference type="SUPFAM" id="SSF47473">
    <property type="entry name" value="EF-hand"/>
    <property type="match status" value="1"/>
</dbReference>
<protein>
    <recommendedName>
        <fullName evidence="10">EF-hand domain-containing protein</fullName>
    </recommendedName>
</protein>
<dbReference type="PROSITE" id="PS50031">
    <property type="entry name" value="EH"/>
    <property type="match status" value="1"/>
</dbReference>
<dbReference type="InterPro" id="IPR036291">
    <property type="entry name" value="NAD(P)-bd_dom_sf"/>
</dbReference>
<evidence type="ECO:0000313" key="8">
    <source>
        <dbReference type="EMBL" id="PWA18542.1"/>
    </source>
</evidence>
<keyword evidence="4" id="KW-0521">NADP</keyword>
<comment type="similarity">
    <text evidence="1">Belongs to the short-chain dehydrogenases/reductases (SDR) family.</text>
</comment>
<dbReference type="AlphaFoldDB" id="A0A315V915"/>
<evidence type="ECO:0000256" key="3">
    <source>
        <dbReference type="ARBA" id="ARBA00022837"/>
    </source>
</evidence>
<dbReference type="Gene3D" id="1.10.238.10">
    <property type="entry name" value="EF-hand"/>
    <property type="match status" value="1"/>
</dbReference>
<dbReference type="PANTHER" id="PTHR43963:SF4">
    <property type="entry name" value="CARBONYL REDUCTASE (NADPH)"/>
    <property type="match status" value="1"/>
</dbReference>
<dbReference type="InterPro" id="IPR011992">
    <property type="entry name" value="EF-hand-dom_pair"/>
</dbReference>
<sequence length="431" mass="46762">MILGSLGHSNPSTTIRRQPKDRPTVCVDMWVCVLQLLRTSEFVTFTYRRLNCIFTCCSSCIAVREEAMLERSHINSERELSKQEDPVETPDVAGRGIKMLGRCSEEQEITVVPNLFSRVDWSTVRKVDRGKEGSQVIRRSSITLSMILARRLSKERPNDGILLNACCPGWVRTDMAGPKAPKSPDEGAVTPVYLALLPAGAAEPHGKFVSEKEVQPWALADMNSDGRMDIHEFSIAMKLIKLKLQGHSLPPTLPPSMKQPPLSLPPQASFGMPPMAPIPTPIPAPLPVVPPLPLPPLPVGVSPPLVSSAPPPLPPPIANGAPPTAMMPPISGFPLSAPSVNKTASFNRSSTKLQKGSSFDAAGSPTYTYQSRIRPAILLVFALFGRVNESLHQYRQLVLCDVVATETLLEFWTALVQSAGANKAGNVHNTT</sequence>
<dbReference type="PANTHER" id="PTHR43963">
    <property type="entry name" value="CARBONYL REDUCTASE 1-RELATED"/>
    <property type="match status" value="1"/>
</dbReference>
<evidence type="ECO:0000256" key="2">
    <source>
        <dbReference type="ARBA" id="ARBA00022723"/>
    </source>
</evidence>
<dbReference type="PROSITE" id="PS00018">
    <property type="entry name" value="EF_HAND_1"/>
    <property type="match status" value="1"/>
</dbReference>
<dbReference type="Gene3D" id="3.40.50.720">
    <property type="entry name" value="NAD(P)-binding Rossmann-like Domain"/>
    <property type="match status" value="1"/>
</dbReference>
<gene>
    <name evidence="8" type="ORF">CCH79_00017216</name>
</gene>
<dbReference type="Pfam" id="PF12763">
    <property type="entry name" value="EH"/>
    <property type="match status" value="1"/>
</dbReference>
<proteinExistence type="inferred from homology"/>
<dbReference type="SMART" id="SM00027">
    <property type="entry name" value="EH"/>
    <property type="match status" value="1"/>
</dbReference>
<name>A0A315V915_GAMAF</name>
<evidence type="ECO:0000259" key="6">
    <source>
        <dbReference type="PROSITE" id="PS50031"/>
    </source>
</evidence>
<dbReference type="SUPFAM" id="SSF51735">
    <property type="entry name" value="NAD(P)-binding Rossmann-fold domains"/>
    <property type="match status" value="1"/>
</dbReference>
<organism evidence="8 9">
    <name type="scientific">Gambusia affinis</name>
    <name type="common">Western mosquitofish</name>
    <name type="synonym">Heterandria affinis</name>
    <dbReference type="NCBI Taxonomy" id="33528"/>
    <lineage>
        <taxon>Eukaryota</taxon>
        <taxon>Metazoa</taxon>
        <taxon>Chordata</taxon>
        <taxon>Craniata</taxon>
        <taxon>Vertebrata</taxon>
        <taxon>Euteleostomi</taxon>
        <taxon>Actinopterygii</taxon>
        <taxon>Neopterygii</taxon>
        <taxon>Teleostei</taxon>
        <taxon>Neoteleostei</taxon>
        <taxon>Acanthomorphata</taxon>
        <taxon>Ovalentaria</taxon>
        <taxon>Atherinomorphae</taxon>
        <taxon>Cyprinodontiformes</taxon>
        <taxon>Poeciliidae</taxon>
        <taxon>Poeciliinae</taxon>
        <taxon>Gambusia</taxon>
    </lineage>
</organism>
<feature type="domain" description="EH" evidence="6">
    <location>
        <begin position="217"/>
        <end position="264"/>
    </location>
</feature>
<evidence type="ECO:0000259" key="7">
    <source>
        <dbReference type="PROSITE" id="PS50222"/>
    </source>
</evidence>
<evidence type="ECO:0000256" key="1">
    <source>
        <dbReference type="ARBA" id="ARBA00006484"/>
    </source>
</evidence>
<dbReference type="GO" id="GO:0004090">
    <property type="term" value="F:carbonyl reductase (NADPH) activity"/>
    <property type="evidence" value="ECO:0007669"/>
    <property type="project" value="TreeGrafter"/>
</dbReference>
<dbReference type="InterPro" id="IPR002048">
    <property type="entry name" value="EF_hand_dom"/>
</dbReference>
<keyword evidence="3" id="KW-0106">Calcium</keyword>
<keyword evidence="2" id="KW-0479">Metal-binding</keyword>
<reference evidence="8 9" key="1">
    <citation type="journal article" date="2018" name="G3 (Bethesda)">
        <title>A High-Quality Reference Genome for the Invasive Mosquitofish Gambusia affinis Using a Chicago Library.</title>
        <authorList>
            <person name="Hoffberg S.L."/>
            <person name="Troendle N.J."/>
            <person name="Glenn T.C."/>
            <person name="Mahmud O."/>
            <person name="Louha S."/>
            <person name="Chalopin D."/>
            <person name="Bennetzen J.L."/>
            <person name="Mauricio R."/>
        </authorList>
    </citation>
    <scope>NUCLEOTIDE SEQUENCE [LARGE SCALE GENOMIC DNA]</scope>
    <source>
        <strain evidence="8">NE01/NJP1002.9</strain>
        <tissue evidence="8">Muscle</tissue>
    </source>
</reference>